<feature type="transmembrane region" description="Helical" evidence="1">
    <location>
        <begin position="121"/>
        <end position="141"/>
    </location>
</feature>
<dbReference type="Gene3D" id="3.40.50.300">
    <property type="entry name" value="P-loop containing nucleotide triphosphate hydrolases"/>
    <property type="match status" value="1"/>
</dbReference>
<organism evidence="2 3">
    <name type="scientific">Candidatus Cryptobacteroides faecipullorum</name>
    <dbReference type="NCBI Taxonomy" id="2840764"/>
    <lineage>
        <taxon>Bacteria</taxon>
        <taxon>Pseudomonadati</taxon>
        <taxon>Bacteroidota</taxon>
        <taxon>Bacteroidia</taxon>
        <taxon>Bacteroidales</taxon>
        <taxon>Candidatus Cryptobacteroides</taxon>
    </lineage>
</organism>
<keyword evidence="2" id="KW-0808">Transferase</keyword>
<feature type="transmembrane region" description="Helical" evidence="1">
    <location>
        <begin position="89"/>
        <end position="109"/>
    </location>
</feature>
<dbReference type="InterPro" id="IPR027417">
    <property type="entry name" value="P-loop_NTPase"/>
</dbReference>
<dbReference type="GO" id="GO:0016301">
    <property type="term" value="F:kinase activity"/>
    <property type="evidence" value="ECO:0007669"/>
    <property type="project" value="UniProtKB-KW"/>
</dbReference>
<dbReference type="Pfam" id="PF19700">
    <property type="entry name" value="DUF6198"/>
    <property type="match status" value="1"/>
</dbReference>
<dbReference type="Pfam" id="PF13189">
    <property type="entry name" value="Cytidylate_kin2"/>
    <property type="match status" value="1"/>
</dbReference>
<accession>A0A9D9I914</accession>
<sequence length="453" mass="51153">MAVKRSRAEWVRRYAGFVVILFVIALGTSLSIRANLGSSPISAPPYILSLIPGMKFTMGQLTIFMHVFFISVQILLLRKDFEKRQFLQILVSFLFGFYTDLTMWLTGFLQIPSDMNPMIGYPLRFIELLAGGAILAFGIACEVRCDSLMLAGEGFPLAIAKFLKAEFSKVKICTDTFLVTVGVVFMFVFFGHWDWKMVGAGTLVAMFYVGVMVRVFSPHITWLDRIFIPDGERRAAAGEKAAVSDGWPEHCVITIARMYGSGGNAVGEEVARRLGWPCYSREIIDKTAERMGYTPEFVEENEQNISTARLWELIFADSSIPMSMNPSKEDAIYVSESRTIRELAHQGPCVIVGRLGNWILRDNPYVLRVFITSGKEFASRQIMERFHIPEEEALRKIDRVNTGRANHYWQYTGRQWTDIGGYDLVLNTGRLGIDGAVDAILRSVNYMKGRKDS</sequence>
<gene>
    <name evidence="2" type="ORF">IAB99_05645</name>
</gene>
<name>A0A9D9I914_9BACT</name>
<reference evidence="2" key="2">
    <citation type="journal article" date="2021" name="PeerJ">
        <title>Extensive microbial diversity within the chicken gut microbiome revealed by metagenomics and culture.</title>
        <authorList>
            <person name="Gilroy R."/>
            <person name="Ravi A."/>
            <person name="Getino M."/>
            <person name="Pursley I."/>
            <person name="Horton D.L."/>
            <person name="Alikhan N.F."/>
            <person name="Baker D."/>
            <person name="Gharbi K."/>
            <person name="Hall N."/>
            <person name="Watson M."/>
            <person name="Adriaenssens E.M."/>
            <person name="Foster-Nyarko E."/>
            <person name="Jarju S."/>
            <person name="Secka A."/>
            <person name="Antonio M."/>
            <person name="Oren A."/>
            <person name="Chaudhuri R.R."/>
            <person name="La Ragione R."/>
            <person name="Hildebrand F."/>
            <person name="Pallen M.J."/>
        </authorList>
    </citation>
    <scope>NUCLEOTIDE SEQUENCE</scope>
    <source>
        <strain evidence="2">B1-15692</strain>
    </source>
</reference>
<dbReference type="Proteomes" id="UP000823660">
    <property type="component" value="Unassembled WGS sequence"/>
</dbReference>
<proteinExistence type="predicted"/>
<feature type="transmembrane region" description="Helical" evidence="1">
    <location>
        <begin position="172"/>
        <end position="191"/>
    </location>
</feature>
<reference evidence="2" key="1">
    <citation type="submission" date="2020-10" db="EMBL/GenBank/DDBJ databases">
        <authorList>
            <person name="Gilroy R."/>
        </authorList>
    </citation>
    <scope>NUCLEOTIDE SEQUENCE</scope>
    <source>
        <strain evidence="2">B1-15692</strain>
    </source>
</reference>
<protein>
    <submittedName>
        <fullName evidence="2">Cytidylate kinase family protein</fullName>
    </submittedName>
</protein>
<dbReference type="AlphaFoldDB" id="A0A9D9I914"/>
<dbReference type="EMBL" id="JADIMH010000031">
    <property type="protein sequence ID" value="MBO8467231.1"/>
    <property type="molecule type" value="Genomic_DNA"/>
</dbReference>
<keyword evidence="1" id="KW-1133">Transmembrane helix</keyword>
<dbReference type="PANTHER" id="PTHR40078:SF1">
    <property type="entry name" value="INTEGRAL MEMBRANE PROTEIN"/>
    <property type="match status" value="1"/>
</dbReference>
<evidence type="ECO:0000313" key="3">
    <source>
        <dbReference type="Proteomes" id="UP000823660"/>
    </source>
</evidence>
<feature type="transmembrane region" description="Helical" evidence="1">
    <location>
        <begin position="14"/>
        <end position="36"/>
    </location>
</feature>
<keyword evidence="1" id="KW-0812">Transmembrane</keyword>
<dbReference type="PANTHER" id="PTHR40078">
    <property type="entry name" value="INTEGRAL MEMBRANE PROTEIN-RELATED"/>
    <property type="match status" value="1"/>
</dbReference>
<evidence type="ECO:0000313" key="2">
    <source>
        <dbReference type="EMBL" id="MBO8467231.1"/>
    </source>
</evidence>
<feature type="transmembrane region" description="Helical" evidence="1">
    <location>
        <begin position="197"/>
        <end position="216"/>
    </location>
</feature>
<feature type="transmembrane region" description="Helical" evidence="1">
    <location>
        <begin position="56"/>
        <end position="77"/>
    </location>
</feature>
<comment type="caution">
    <text evidence="2">The sequence shown here is derived from an EMBL/GenBank/DDBJ whole genome shotgun (WGS) entry which is preliminary data.</text>
</comment>
<evidence type="ECO:0000256" key="1">
    <source>
        <dbReference type="SAM" id="Phobius"/>
    </source>
</evidence>
<keyword evidence="2" id="KW-0418">Kinase</keyword>
<keyword evidence="1" id="KW-0472">Membrane</keyword>
<dbReference type="InterPro" id="IPR038750">
    <property type="entry name" value="YczE/YyaS-like"/>
</dbReference>